<dbReference type="EMBL" id="JAFBXE010000012">
    <property type="protein sequence ID" value="MBM2414032.1"/>
    <property type="molecule type" value="Genomic_DNA"/>
</dbReference>
<dbReference type="Proteomes" id="UP000755667">
    <property type="component" value="Unassembled WGS sequence"/>
</dbReference>
<evidence type="ECO:0000313" key="5">
    <source>
        <dbReference type="Proteomes" id="UP000809440"/>
    </source>
</evidence>
<dbReference type="EMBL" id="JAFBXF010000012">
    <property type="protein sequence ID" value="MBM2418702.1"/>
    <property type="molecule type" value="Genomic_DNA"/>
</dbReference>
<dbReference type="Proteomes" id="UP000809440">
    <property type="component" value="Unassembled WGS sequence"/>
</dbReference>
<evidence type="ECO:0000313" key="2">
    <source>
        <dbReference type="EMBL" id="MBM2414032.1"/>
    </source>
</evidence>
<protein>
    <submittedName>
        <fullName evidence="2">SH3 domain-containing protein</fullName>
    </submittedName>
</protein>
<gene>
    <name evidence="2" type="ORF">JQX41_17065</name>
    <name evidence="3" type="ORF">JQX48_17080</name>
</gene>
<sequence length="182" mass="19320">MNKYILIAFAVMVMAFYELSGGADFEPGNNSLVIFAEPKPVQPDPSSRPEIVARSDTDTGLAGLTDIAPARAVIDPVGPNSTPVVVPVALESEIPVESQDSVIGASQDVASVDEIQPDLRFVDGDRVNVRGGPGTGYAVVGKLFRNDMVEILADEGNGWLHLRDTVTGEEGWIADWLVTAAN</sequence>
<dbReference type="InterPro" id="IPR003646">
    <property type="entry name" value="SH3-like_bac-type"/>
</dbReference>
<keyword evidence="5" id="KW-1185">Reference proteome</keyword>
<name>A0A9Q2NXM9_9RHOB</name>
<accession>A0A9Q2NXM9</accession>
<dbReference type="GeneID" id="62639833"/>
<dbReference type="AlphaFoldDB" id="A0A9Q2NXM9"/>
<reference evidence="2 5" key="1">
    <citation type="submission" date="2021-01" db="EMBL/GenBank/DDBJ databases">
        <title>Diatom-associated Roseobacters Show Island Model of Population Structure.</title>
        <authorList>
            <person name="Qu L."/>
            <person name="Feng X."/>
            <person name="Chen Y."/>
            <person name="Li L."/>
            <person name="Wang X."/>
            <person name="Hu Z."/>
            <person name="Wang H."/>
            <person name="Luo H."/>
        </authorList>
    </citation>
    <scope>NUCLEOTIDE SEQUENCE</scope>
    <source>
        <strain evidence="3 5">CC28-63</strain>
        <strain evidence="2">CC28-69</strain>
    </source>
</reference>
<dbReference type="Pfam" id="PF08239">
    <property type="entry name" value="SH3_3"/>
    <property type="match status" value="1"/>
</dbReference>
<dbReference type="Gene3D" id="2.30.30.40">
    <property type="entry name" value="SH3 Domains"/>
    <property type="match status" value="1"/>
</dbReference>
<organism evidence="2 4">
    <name type="scientific">Marivita cryptomonadis</name>
    <dbReference type="NCBI Taxonomy" id="505252"/>
    <lineage>
        <taxon>Bacteria</taxon>
        <taxon>Pseudomonadati</taxon>
        <taxon>Pseudomonadota</taxon>
        <taxon>Alphaproteobacteria</taxon>
        <taxon>Rhodobacterales</taxon>
        <taxon>Roseobacteraceae</taxon>
        <taxon>Marivita</taxon>
    </lineage>
</organism>
<proteinExistence type="predicted"/>
<dbReference type="SMART" id="SM00287">
    <property type="entry name" value="SH3b"/>
    <property type="match status" value="1"/>
</dbReference>
<evidence type="ECO:0000259" key="1">
    <source>
        <dbReference type="PROSITE" id="PS51781"/>
    </source>
</evidence>
<evidence type="ECO:0000313" key="3">
    <source>
        <dbReference type="EMBL" id="MBM2418702.1"/>
    </source>
</evidence>
<dbReference type="PROSITE" id="PS51781">
    <property type="entry name" value="SH3B"/>
    <property type="match status" value="1"/>
</dbReference>
<dbReference type="RefSeq" id="WP_171046045.1">
    <property type="nucleotide sequence ID" value="NZ_JAFBWU010000012.1"/>
</dbReference>
<evidence type="ECO:0000313" key="4">
    <source>
        <dbReference type="Proteomes" id="UP000755667"/>
    </source>
</evidence>
<comment type="caution">
    <text evidence="2">The sequence shown here is derived from an EMBL/GenBank/DDBJ whole genome shotgun (WGS) entry which is preliminary data.</text>
</comment>
<feature type="domain" description="SH3b" evidence="1">
    <location>
        <begin position="117"/>
        <end position="181"/>
    </location>
</feature>